<dbReference type="PANTHER" id="PTHR10587">
    <property type="entry name" value="GLYCOSYL TRANSFERASE-RELATED"/>
    <property type="match status" value="1"/>
</dbReference>
<dbReference type="PROSITE" id="PS51677">
    <property type="entry name" value="NODB"/>
    <property type="match status" value="1"/>
</dbReference>
<dbReference type="Pfam" id="PF01522">
    <property type="entry name" value="Polysacc_deac_1"/>
    <property type="match status" value="1"/>
</dbReference>
<dbReference type="InterPro" id="IPR002509">
    <property type="entry name" value="NODB_dom"/>
</dbReference>
<dbReference type="SUPFAM" id="SSF88713">
    <property type="entry name" value="Glycoside hydrolase/deacetylase"/>
    <property type="match status" value="1"/>
</dbReference>
<keyword evidence="3" id="KW-1185">Reference proteome</keyword>
<comment type="caution">
    <text evidence="2">The sequence shown here is derived from an EMBL/GenBank/DDBJ whole genome shotgun (WGS) entry which is preliminary data.</text>
</comment>
<gene>
    <name evidence="2" type="ORF">J42TS3_31590</name>
</gene>
<dbReference type="CDD" id="cd10944">
    <property type="entry name" value="CE4_SmPgdA_like"/>
    <property type="match status" value="1"/>
</dbReference>
<dbReference type="InterPro" id="IPR012854">
    <property type="entry name" value="Cu_amine_oxidase-like_N"/>
</dbReference>
<evidence type="ECO:0000259" key="1">
    <source>
        <dbReference type="PROSITE" id="PS51677"/>
    </source>
</evidence>
<feature type="domain" description="NodB homology" evidence="1">
    <location>
        <begin position="108"/>
        <end position="293"/>
    </location>
</feature>
<sequence>MRKMWMFGLKRFCMAAIAILIIIAAAFLYGEREAALPAASAQPLLAPASASGTEDAVRADPNEGGGASVVPLQELAVQSKQEAVVTVPLLSAVSASATARATSTQAEKIVYLTFDDGPSKLTGQVLSILKEEEVTATFFVLGEHAKQSPELIQRMKEAGHAIGNHTYNHEYDDLYSSFPRFWDQIKRTEEVVREITGVRPAMVRAPGGTYGHFDETYFKLLEQGGYKVFDWDVDSGDSKRRGVPAAEIVKNATSEKLKDEMIVLLHDGTGHEESVKALPEIIKFYKKHGYTFRSLSPDQKPVQFSLAAASKIKTKPAPSKAWIESHIEPNAALFGPGEPLYVEAGGVATKLAAGEYELTDGQYMVPLRSTMERLGAKVSWDGQSQSAVIVWGDATVIIEPLKETLVSKGVEVSSPLTPVQFSRKNNSLWISLRPLLEATGHPIVSFEAGREERRVKAM</sequence>
<dbReference type="Gene3D" id="3.30.457.10">
    <property type="entry name" value="Copper amine oxidase-like, N-terminal domain"/>
    <property type="match status" value="1"/>
</dbReference>
<name>A0ABQ4MDQ5_9BACL</name>
<dbReference type="InterPro" id="IPR011330">
    <property type="entry name" value="Glyco_hydro/deAcase_b/a-brl"/>
</dbReference>
<protein>
    <recommendedName>
        <fullName evidence="1">NodB homology domain-containing protein</fullName>
    </recommendedName>
</protein>
<dbReference type="RefSeq" id="WP_244861585.1">
    <property type="nucleotide sequence ID" value="NZ_BOSL01000010.1"/>
</dbReference>
<reference evidence="2 3" key="1">
    <citation type="submission" date="2021-03" db="EMBL/GenBank/DDBJ databases">
        <title>Antimicrobial resistance genes in bacteria isolated from Japanese honey, and their potential for conferring macrolide and lincosamide resistance in the American foulbrood pathogen Paenibacillus larvae.</title>
        <authorList>
            <person name="Okamoto M."/>
            <person name="Kumagai M."/>
            <person name="Kanamori H."/>
            <person name="Takamatsu D."/>
        </authorList>
    </citation>
    <scope>NUCLEOTIDE SEQUENCE [LARGE SCALE GENOMIC DNA]</scope>
    <source>
        <strain evidence="2 3">J42TS3</strain>
    </source>
</reference>
<dbReference type="Proteomes" id="UP000679992">
    <property type="component" value="Unassembled WGS sequence"/>
</dbReference>
<dbReference type="Gene3D" id="3.20.20.370">
    <property type="entry name" value="Glycoside hydrolase/deacetylase"/>
    <property type="match status" value="1"/>
</dbReference>
<dbReference type="EMBL" id="BOSL01000010">
    <property type="protein sequence ID" value="GIP54124.1"/>
    <property type="molecule type" value="Genomic_DNA"/>
</dbReference>
<dbReference type="Pfam" id="PF07833">
    <property type="entry name" value="Cu_amine_oxidN1"/>
    <property type="match status" value="1"/>
</dbReference>
<evidence type="ECO:0000313" key="2">
    <source>
        <dbReference type="EMBL" id="GIP54124.1"/>
    </source>
</evidence>
<dbReference type="InterPro" id="IPR050248">
    <property type="entry name" value="Polysacc_deacetylase_ArnD"/>
</dbReference>
<accession>A0ABQ4MDQ5</accession>
<organism evidence="2 3">
    <name type="scientific">Paenibacillus vini</name>
    <dbReference type="NCBI Taxonomy" id="1476024"/>
    <lineage>
        <taxon>Bacteria</taxon>
        <taxon>Bacillati</taxon>
        <taxon>Bacillota</taxon>
        <taxon>Bacilli</taxon>
        <taxon>Bacillales</taxon>
        <taxon>Paenibacillaceae</taxon>
        <taxon>Paenibacillus</taxon>
    </lineage>
</organism>
<proteinExistence type="predicted"/>
<dbReference type="InterPro" id="IPR036582">
    <property type="entry name" value="Mao_N_sf"/>
</dbReference>
<evidence type="ECO:0000313" key="3">
    <source>
        <dbReference type="Proteomes" id="UP000679992"/>
    </source>
</evidence>
<dbReference type="PANTHER" id="PTHR10587:SF125">
    <property type="entry name" value="POLYSACCHARIDE DEACETYLASE YHEN-RELATED"/>
    <property type="match status" value="1"/>
</dbReference>
<dbReference type="SUPFAM" id="SSF55383">
    <property type="entry name" value="Copper amine oxidase, domain N"/>
    <property type="match status" value="1"/>
</dbReference>